<reference evidence="1 2" key="1">
    <citation type="journal article" date="2019" name="Sci. Rep.">
        <title>Orb-weaving spider Araneus ventricosus genome elucidates the spidroin gene catalogue.</title>
        <authorList>
            <person name="Kono N."/>
            <person name="Nakamura H."/>
            <person name="Ohtoshi R."/>
            <person name="Moran D.A.P."/>
            <person name="Shinohara A."/>
            <person name="Yoshida Y."/>
            <person name="Fujiwara M."/>
            <person name="Mori M."/>
            <person name="Tomita M."/>
            <person name="Arakawa K."/>
        </authorList>
    </citation>
    <scope>NUCLEOTIDE SEQUENCE [LARGE SCALE GENOMIC DNA]</scope>
</reference>
<evidence type="ECO:0000313" key="1">
    <source>
        <dbReference type="EMBL" id="GBN50582.1"/>
    </source>
</evidence>
<proteinExistence type="predicted"/>
<name>A0A4Y2PHH0_ARAVE</name>
<dbReference type="EMBL" id="BGPR01293285">
    <property type="protein sequence ID" value="GBN50582.1"/>
    <property type="molecule type" value="Genomic_DNA"/>
</dbReference>
<evidence type="ECO:0000313" key="2">
    <source>
        <dbReference type="Proteomes" id="UP000499080"/>
    </source>
</evidence>
<sequence length="143" mass="16143">MSRVKKSVIDIPSFLFSLLFPYKWTYATETREKLIIARVSITAQVVNNYLVYPISESLAEESRVVLLLFQKTQRDRGGLVVRPRLRGRRVPGSKADTTKYPVSGPSARETICRSNALPLVWCRSLEWGLLAQALSWSSDPGSK</sequence>
<keyword evidence="2" id="KW-1185">Reference proteome</keyword>
<protein>
    <submittedName>
        <fullName evidence="1">Uncharacterized protein</fullName>
    </submittedName>
</protein>
<dbReference type="AlphaFoldDB" id="A0A4Y2PHH0"/>
<gene>
    <name evidence="1" type="ORF">AVEN_240284_1</name>
</gene>
<accession>A0A4Y2PHH0</accession>
<organism evidence="1 2">
    <name type="scientific">Araneus ventricosus</name>
    <name type="common">Orbweaver spider</name>
    <name type="synonym">Epeira ventricosa</name>
    <dbReference type="NCBI Taxonomy" id="182803"/>
    <lineage>
        <taxon>Eukaryota</taxon>
        <taxon>Metazoa</taxon>
        <taxon>Ecdysozoa</taxon>
        <taxon>Arthropoda</taxon>
        <taxon>Chelicerata</taxon>
        <taxon>Arachnida</taxon>
        <taxon>Araneae</taxon>
        <taxon>Araneomorphae</taxon>
        <taxon>Entelegynae</taxon>
        <taxon>Araneoidea</taxon>
        <taxon>Araneidae</taxon>
        <taxon>Araneus</taxon>
    </lineage>
</organism>
<dbReference type="Proteomes" id="UP000499080">
    <property type="component" value="Unassembled WGS sequence"/>
</dbReference>
<comment type="caution">
    <text evidence="1">The sequence shown here is derived from an EMBL/GenBank/DDBJ whole genome shotgun (WGS) entry which is preliminary data.</text>
</comment>